<dbReference type="Gene3D" id="1.20.120.960">
    <property type="entry name" value="Histidine kinase NarX, sensor domain"/>
    <property type="match status" value="1"/>
</dbReference>
<evidence type="ECO:0000256" key="1">
    <source>
        <dbReference type="ARBA" id="ARBA00004141"/>
    </source>
</evidence>
<dbReference type="AlphaFoldDB" id="A0A7X0PM33"/>
<evidence type="ECO:0000256" key="2">
    <source>
        <dbReference type="ARBA" id="ARBA00022692"/>
    </source>
</evidence>
<accession>A0A7X0PM33</accession>
<dbReference type="RefSeq" id="WP_260420476.1">
    <property type="nucleotide sequence ID" value="NZ_JACHLK010000025.1"/>
</dbReference>
<dbReference type="InterPro" id="IPR042295">
    <property type="entry name" value="NarX-like_N_sf"/>
</dbReference>
<dbReference type="EMBL" id="JACHLK010000025">
    <property type="protein sequence ID" value="MBB6563931.1"/>
    <property type="molecule type" value="Genomic_DNA"/>
</dbReference>
<proteinExistence type="predicted"/>
<protein>
    <submittedName>
        <fullName evidence="7">Nitrate/nitrite-specific signal transduction histidine kinase</fullName>
    </submittedName>
</protein>
<feature type="chain" id="PRO_5030584833" evidence="5">
    <location>
        <begin position="45"/>
        <end position="287"/>
    </location>
</feature>
<dbReference type="GO" id="GO:0016020">
    <property type="term" value="C:membrane"/>
    <property type="evidence" value="ECO:0007669"/>
    <property type="project" value="UniProtKB-SubCell"/>
</dbReference>
<feature type="domain" description="NarX-like N-terminal" evidence="6">
    <location>
        <begin position="45"/>
        <end position="131"/>
    </location>
</feature>
<reference evidence="7 8" key="1">
    <citation type="submission" date="2020-08" db="EMBL/GenBank/DDBJ databases">
        <title>Functional genomics of gut bacteria from endangered species of beetles.</title>
        <authorList>
            <person name="Carlos-Shanley C."/>
        </authorList>
    </citation>
    <scope>NUCLEOTIDE SEQUENCE [LARGE SCALE GENOMIC DNA]</scope>
    <source>
        <strain evidence="7 8">S00198</strain>
    </source>
</reference>
<name>A0A7X0PM33_9BURK</name>
<dbReference type="Proteomes" id="UP000575083">
    <property type="component" value="Unassembled WGS sequence"/>
</dbReference>
<sequence>MNKQHNTPMATALPALQRRTLLVTATAATVAGALGLVAARQAHAQVANLNDAINKAGRQRMLSQRMGKAWLALAHKVQEPAARQVLEQSVALFERQLAELKAYAPNPTIRDTYGQLDAAWSAHKATLLTGTPALAGATAMLQADAKVLALAHQGTVQYESASGKPVGHLVNVAGRQRMLSQRMAKFYLAAQLPVDAAVAAAEIAKARTEFIAATEVLRKAPEANDRIRQELLLADGQWVFFDAALQRMQAGGVAGSTARQVSEVFVASENLLSSMDRVTGLYAALAG</sequence>
<evidence type="ECO:0000313" key="8">
    <source>
        <dbReference type="Proteomes" id="UP000575083"/>
    </source>
</evidence>
<keyword evidence="2" id="KW-0812">Transmembrane</keyword>
<evidence type="ECO:0000256" key="4">
    <source>
        <dbReference type="ARBA" id="ARBA00023136"/>
    </source>
</evidence>
<keyword evidence="3" id="KW-1133">Transmembrane helix</keyword>
<keyword evidence="5" id="KW-0732">Signal</keyword>
<keyword evidence="8" id="KW-1185">Reference proteome</keyword>
<dbReference type="PROSITE" id="PS51318">
    <property type="entry name" value="TAT"/>
    <property type="match status" value="1"/>
</dbReference>
<gene>
    <name evidence="7" type="ORF">HNP48_006657</name>
</gene>
<dbReference type="InterPro" id="IPR006311">
    <property type="entry name" value="TAT_signal"/>
</dbReference>
<feature type="signal peptide" evidence="5">
    <location>
        <begin position="1"/>
        <end position="44"/>
    </location>
</feature>
<dbReference type="Pfam" id="PF13675">
    <property type="entry name" value="PilJ"/>
    <property type="match status" value="2"/>
</dbReference>
<keyword evidence="4" id="KW-0472">Membrane</keyword>
<comment type="subcellular location">
    <subcellularLocation>
        <location evidence="1">Membrane</location>
        <topology evidence="1">Multi-pass membrane protein</topology>
    </subcellularLocation>
</comment>
<evidence type="ECO:0000256" key="5">
    <source>
        <dbReference type="SAM" id="SignalP"/>
    </source>
</evidence>
<keyword evidence="7" id="KW-0418">Kinase</keyword>
<comment type="caution">
    <text evidence="7">The sequence shown here is derived from an EMBL/GenBank/DDBJ whole genome shotgun (WGS) entry which is preliminary data.</text>
</comment>
<organism evidence="7 8">
    <name type="scientific">Acidovorax soli</name>
    <dbReference type="NCBI Taxonomy" id="592050"/>
    <lineage>
        <taxon>Bacteria</taxon>
        <taxon>Pseudomonadati</taxon>
        <taxon>Pseudomonadota</taxon>
        <taxon>Betaproteobacteria</taxon>
        <taxon>Burkholderiales</taxon>
        <taxon>Comamonadaceae</taxon>
        <taxon>Acidovorax</taxon>
    </lineage>
</organism>
<keyword evidence="7" id="KW-0808">Transferase</keyword>
<dbReference type="GO" id="GO:0016301">
    <property type="term" value="F:kinase activity"/>
    <property type="evidence" value="ECO:0007669"/>
    <property type="project" value="UniProtKB-KW"/>
</dbReference>
<evidence type="ECO:0000256" key="3">
    <source>
        <dbReference type="ARBA" id="ARBA00022989"/>
    </source>
</evidence>
<dbReference type="InterPro" id="IPR029095">
    <property type="entry name" value="NarX-like_N"/>
</dbReference>
<evidence type="ECO:0000313" key="7">
    <source>
        <dbReference type="EMBL" id="MBB6563931.1"/>
    </source>
</evidence>
<evidence type="ECO:0000259" key="6">
    <source>
        <dbReference type="Pfam" id="PF13675"/>
    </source>
</evidence>
<feature type="domain" description="NarX-like N-terminal" evidence="6">
    <location>
        <begin position="163"/>
        <end position="223"/>
    </location>
</feature>